<dbReference type="EMBL" id="SOAG01000044">
    <property type="protein sequence ID" value="TDS51074.1"/>
    <property type="molecule type" value="Genomic_DNA"/>
</dbReference>
<dbReference type="AlphaFoldDB" id="A0A4R7EUB7"/>
<evidence type="ECO:0000313" key="2">
    <source>
        <dbReference type="EMBL" id="TDS51074.1"/>
    </source>
</evidence>
<dbReference type="NCBIfam" id="TIGR04131">
    <property type="entry name" value="Bac_Flav_CTERM"/>
    <property type="match status" value="1"/>
</dbReference>
<evidence type="ECO:0000313" key="1">
    <source>
        <dbReference type="EMBL" id="TDS50597.1"/>
    </source>
</evidence>
<evidence type="ECO:0000313" key="3">
    <source>
        <dbReference type="EMBL" id="TDS57869.1"/>
    </source>
</evidence>
<proteinExistence type="predicted"/>
<dbReference type="InterPro" id="IPR026341">
    <property type="entry name" value="T9SS_type_B"/>
</dbReference>
<keyword evidence="4" id="KW-1185">Reference proteome</keyword>
<sequence length="49" mass="5727">SDQGWDGTFNGKAMPATDYWFMVEYIQESVDGKLLPRKVEYKGHFSLKR</sequence>
<comment type="caution">
    <text evidence="1">The sequence shown here is derived from an EMBL/GenBank/DDBJ whole genome shotgun (WGS) entry which is preliminary data.</text>
</comment>
<accession>A0A4R7EUB7</accession>
<feature type="non-terminal residue" evidence="1">
    <location>
        <position position="1"/>
    </location>
</feature>
<dbReference type="EMBL" id="SOAG01000014">
    <property type="protein sequence ID" value="TDS57869.1"/>
    <property type="molecule type" value="Genomic_DNA"/>
</dbReference>
<dbReference type="EMBL" id="SOAG01000055">
    <property type="protein sequence ID" value="TDS50597.1"/>
    <property type="molecule type" value="Genomic_DNA"/>
</dbReference>
<dbReference type="OrthoDB" id="9765926at2"/>
<name>A0A4R7EUB7_9FLAO</name>
<gene>
    <name evidence="3" type="ORF">C8P70_1141</name>
    <name evidence="2" type="ORF">C8P70_1441</name>
    <name evidence="1" type="ORF">C8P70_1551</name>
</gene>
<reference evidence="1 4" key="1">
    <citation type="submission" date="2019-03" db="EMBL/GenBank/DDBJ databases">
        <title>Genomic Encyclopedia of Archaeal and Bacterial Type Strains, Phase II (KMG-II): from individual species to whole genera.</title>
        <authorList>
            <person name="Goeker M."/>
        </authorList>
    </citation>
    <scope>NUCLEOTIDE SEQUENCE [LARGE SCALE GENOMIC DNA]</scope>
    <source>
        <strain evidence="1 4">DSM 28213</strain>
    </source>
</reference>
<evidence type="ECO:0000313" key="4">
    <source>
        <dbReference type="Proteomes" id="UP000295215"/>
    </source>
</evidence>
<protein>
    <submittedName>
        <fullName evidence="1">Gliding motility-associated-like protein</fullName>
    </submittedName>
</protein>
<dbReference type="RefSeq" id="WP_133712624.1">
    <property type="nucleotide sequence ID" value="NZ_SOAG01000014.1"/>
</dbReference>
<organism evidence="1 4">
    <name type="scientific">Myroides indicus</name>
    <dbReference type="NCBI Taxonomy" id="1323422"/>
    <lineage>
        <taxon>Bacteria</taxon>
        <taxon>Pseudomonadati</taxon>
        <taxon>Bacteroidota</taxon>
        <taxon>Flavobacteriia</taxon>
        <taxon>Flavobacteriales</taxon>
        <taxon>Flavobacteriaceae</taxon>
        <taxon>Myroides</taxon>
    </lineage>
</organism>
<dbReference type="Proteomes" id="UP000295215">
    <property type="component" value="Unassembled WGS sequence"/>
</dbReference>